<dbReference type="OrthoDB" id="274752at2759"/>
<evidence type="ECO:0007829" key="7">
    <source>
        <dbReference type="PDB" id="7PKQ"/>
    </source>
</evidence>
<dbReference type="SUPFAM" id="SSF50249">
    <property type="entry name" value="Nucleic acid-binding proteins"/>
    <property type="match status" value="1"/>
</dbReference>
<dbReference type="Gramene" id="PNW80975">
    <property type="protein sequence ID" value="PNW80975"/>
    <property type="gene ID" value="CHLRE_07g337800v5"/>
</dbReference>
<keyword evidence="3" id="KW-0687">Ribonucleoprotein</keyword>
<reference evidence="7" key="2">
    <citation type="submission" date="2021-08" db="PDB data bank">
        <title>The Chlamydomonas mitochondrial ribosome: how to build a ribosome from RNA fragments.</title>
        <authorList>
            <person name="Waltz F."/>
            <person name="Salinas-Giege T."/>
            <person name="Englmeier R."/>
            <person name="Meichel H."/>
            <person name="Soufari H."/>
            <person name="Kuhn L."/>
            <person name="Pfeffer S."/>
            <person name="Foerster F."/>
            <person name="Engel B.D."/>
            <person name="Giege P."/>
            <person name="Drouard L."/>
            <person name="Hashem Y."/>
        </authorList>
    </citation>
    <scope>STRUCTURE BY ELECTRON MICROSCOPY (4.20 ANGSTROMS)</scope>
</reference>
<dbReference type="PaxDb" id="3055-EDO98375"/>
<reference evidence="5 6" key="1">
    <citation type="journal article" date="2007" name="Science">
        <title>The Chlamydomonas genome reveals the evolution of key animal and plant functions.</title>
        <authorList>
            <person name="Merchant S.S."/>
            <person name="Prochnik S.E."/>
            <person name="Vallon O."/>
            <person name="Harris E.H."/>
            <person name="Karpowicz S.J."/>
            <person name="Witman G.B."/>
            <person name="Terry A."/>
            <person name="Salamov A."/>
            <person name="Fritz-Laylin L.K."/>
            <person name="Marechal-Drouard L."/>
            <person name="Marshall W.F."/>
            <person name="Qu L.H."/>
            <person name="Nelson D.R."/>
            <person name="Sanderfoot A.A."/>
            <person name="Spalding M.H."/>
            <person name="Kapitonov V.V."/>
            <person name="Ren Q."/>
            <person name="Ferris P."/>
            <person name="Lindquist E."/>
            <person name="Shapiro H."/>
            <person name="Lucas S.M."/>
            <person name="Grimwood J."/>
            <person name="Schmutz J."/>
            <person name="Cardol P."/>
            <person name="Cerutti H."/>
            <person name="Chanfreau G."/>
            <person name="Chen C.L."/>
            <person name="Cognat V."/>
            <person name="Croft M.T."/>
            <person name="Dent R."/>
            <person name="Dutcher S."/>
            <person name="Fernandez E."/>
            <person name="Fukuzawa H."/>
            <person name="Gonzalez-Ballester D."/>
            <person name="Gonzalez-Halphen D."/>
            <person name="Hallmann A."/>
            <person name="Hanikenne M."/>
            <person name="Hippler M."/>
            <person name="Inwood W."/>
            <person name="Jabbari K."/>
            <person name="Kalanon M."/>
            <person name="Kuras R."/>
            <person name="Lefebvre P.A."/>
            <person name="Lemaire S.D."/>
            <person name="Lobanov A.V."/>
            <person name="Lohr M."/>
            <person name="Manuell A."/>
            <person name="Meier I."/>
            <person name="Mets L."/>
            <person name="Mittag M."/>
            <person name="Mittelmeier T."/>
            <person name="Moroney J.V."/>
            <person name="Moseley J."/>
            <person name="Napoli C."/>
            <person name="Nedelcu A.M."/>
            <person name="Niyogi K."/>
            <person name="Novoselov S.V."/>
            <person name="Paulsen I.T."/>
            <person name="Pazour G."/>
            <person name="Purton S."/>
            <person name="Ral J.P."/>
            <person name="Riano-Pachon D.M."/>
            <person name="Riekhof W."/>
            <person name="Rymarquis L."/>
            <person name="Schroda M."/>
            <person name="Stern D."/>
            <person name="Umen J."/>
            <person name="Willows R."/>
            <person name="Wilson N."/>
            <person name="Zimmer S.L."/>
            <person name="Allmer J."/>
            <person name="Balk J."/>
            <person name="Bisova K."/>
            <person name="Chen C.J."/>
            <person name="Elias M."/>
            <person name="Gendler K."/>
            <person name="Hauser C."/>
            <person name="Lamb M.R."/>
            <person name="Ledford H."/>
            <person name="Long J.C."/>
            <person name="Minagawa J."/>
            <person name="Page M.D."/>
            <person name="Pan J."/>
            <person name="Pootakham W."/>
            <person name="Roje S."/>
            <person name="Rose A."/>
            <person name="Stahlberg E."/>
            <person name="Terauchi A.M."/>
            <person name="Yang P."/>
            <person name="Ball S."/>
            <person name="Bowler C."/>
            <person name="Dieckmann C.L."/>
            <person name="Gladyshev V.N."/>
            <person name="Green P."/>
            <person name="Jorgensen R."/>
            <person name="Mayfield S."/>
            <person name="Mueller-Roeber B."/>
            <person name="Rajamani S."/>
            <person name="Sayre R.T."/>
            <person name="Brokstein P."/>
            <person name="Dubchak I."/>
            <person name="Goodstein D."/>
            <person name="Hornick L."/>
            <person name="Huang Y.W."/>
            <person name="Jhaveri J."/>
            <person name="Luo Y."/>
            <person name="Martinez D."/>
            <person name="Ngau W.C."/>
            <person name="Otillar B."/>
            <person name="Poliakov A."/>
            <person name="Porter A."/>
            <person name="Szajkowski L."/>
            <person name="Werner G."/>
            <person name="Zhou K."/>
            <person name="Grigoriev I.V."/>
            <person name="Rokhsar D.S."/>
            <person name="Grossman A.R."/>
        </authorList>
    </citation>
    <scope>NUCLEOTIDE SEQUENCE [LARGE SCALE GENOMIC DNA]</scope>
    <source>
        <strain evidence="6">CC-503</strain>
    </source>
</reference>
<dbReference type="Gene3D" id="2.40.50.140">
    <property type="entry name" value="Nucleic acid-binding proteins"/>
    <property type="match status" value="1"/>
</dbReference>
<proteinExistence type="evidence at protein level"/>
<dbReference type="GeneID" id="5725659"/>
<evidence type="ECO:0000256" key="2">
    <source>
        <dbReference type="ARBA" id="ARBA00022980"/>
    </source>
</evidence>
<dbReference type="STRING" id="3055.A0A2K3DKB4"/>
<protein>
    <recommendedName>
        <fullName evidence="8">Mitochondrial ribosomal protein S17</fullName>
    </recommendedName>
</protein>
<dbReference type="CDD" id="cd00364">
    <property type="entry name" value="Ribosomal_uS17"/>
    <property type="match status" value="1"/>
</dbReference>
<dbReference type="KEGG" id="cre:CHLRE_07g337800v5"/>
<gene>
    <name evidence="5" type="ORF">CHLRE_07g337800v5</name>
</gene>
<evidence type="ECO:0000256" key="3">
    <source>
        <dbReference type="ARBA" id="ARBA00023274"/>
    </source>
</evidence>
<evidence type="ECO:0000256" key="1">
    <source>
        <dbReference type="ARBA" id="ARBA00010254"/>
    </source>
</evidence>
<dbReference type="RefSeq" id="XP_001700081.2">
    <property type="nucleotide sequence ID" value="XM_001700029.3"/>
</dbReference>
<dbReference type="InParanoid" id="A0A2K3DKB4"/>
<dbReference type="InterPro" id="IPR012340">
    <property type="entry name" value="NA-bd_OB-fold"/>
</dbReference>
<dbReference type="PANTHER" id="PTHR10744:SF1">
    <property type="entry name" value="SMALL RIBOSOMAL SUBUNIT PROTEIN US17M"/>
    <property type="match status" value="1"/>
</dbReference>
<dbReference type="Proteomes" id="UP000006906">
    <property type="component" value="Chromosome 7"/>
</dbReference>
<evidence type="ECO:0008006" key="8">
    <source>
        <dbReference type="Google" id="ProtNLM"/>
    </source>
</evidence>
<dbReference type="GO" id="GO:0003735">
    <property type="term" value="F:structural constituent of ribosome"/>
    <property type="evidence" value="ECO:0000318"/>
    <property type="project" value="GO_Central"/>
</dbReference>
<organism evidence="5 6">
    <name type="scientific">Chlamydomonas reinhardtii</name>
    <name type="common">Chlamydomonas smithii</name>
    <dbReference type="NCBI Taxonomy" id="3055"/>
    <lineage>
        <taxon>Eukaryota</taxon>
        <taxon>Viridiplantae</taxon>
        <taxon>Chlorophyta</taxon>
        <taxon>core chlorophytes</taxon>
        <taxon>Chlorophyceae</taxon>
        <taxon>CS clade</taxon>
        <taxon>Chlamydomonadales</taxon>
        <taxon>Chlamydomonadaceae</taxon>
        <taxon>Chlamydomonas</taxon>
    </lineage>
</organism>
<dbReference type="GO" id="GO:0005739">
    <property type="term" value="C:mitochondrion"/>
    <property type="evidence" value="ECO:0000318"/>
    <property type="project" value="GO_Central"/>
</dbReference>
<dbReference type="GO" id="GO:1990904">
    <property type="term" value="C:ribonucleoprotein complex"/>
    <property type="evidence" value="ECO:0007669"/>
    <property type="project" value="UniProtKB-KW"/>
</dbReference>
<dbReference type="AlphaFoldDB" id="A0A2K3DKB4"/>
<accession>A0A2K3DKB4</accession>
<feature type="compositionally biased region" description="Low complexity" evidence="4">
    <location>
        <begin position="197"/>
        <end position="214"/>
    </location>
</feature>
<dbReference type="EMDB" id="EMD-13477"/>
<dbReference type="InterPro" id="IPR000266">
    <property type="entry name" value="Ribosomal_uS17"/>
</dbReference>
<dbReference type="PANTHER" id="PTHR10744">
    <property type="entry name" value="40S RIBOSOMAL PROTEIN S11 FAMILY MEMBER"/>
    <property type="match status" value="1"/>
</dbReference>
<comment type="similarity">
    <text evidence="1">Belongs to the universal ribosomal protein uS17 family.</text>
</comment>
<sequence length="220" mass="22376">MGGMEFIGRVVSNRMQKTVVVAVSYVVWVPKYKVYQKRVARHKARDESQASVIGDIVRIRKSRKFSREVSYSVVDTLRKAHVYDPAAAAALVATRDAARAAAAASTGTRAGAAAAGEGQAAQLEGAGFAASGVATSSAGGRSDPWVAEAARRLDASAARLAALRELYEKEVGPGVPLSGAVLAVANSGPGGTGSVRGKAAAAAAGAAEGPGDAKAQQDKQ</sequence>
<name>A0A2K3DKB4_CHLRE</name>
<evidence type="ECO:0000313" key="5">
    <source>
        <dbReference type="EMBL" id="PNW80975.1"/>
    </source>
</evidence>
<keyword evidence="2" id="KW-0689">Ribosomal protein</keyword>
<dbReference type="EMBL" id="CM008968">
    <property type="protein sequence ID" value="PNW80975.1"/>
    <property type="molecule type" value="Genomic_DNA"/>
</dbReference>
<dbReference type="GO" id="GO:0006412">
    <property type="term" value="P:translation"/>
    <property type="evidence" value="ECO:0007669"/>
    <property type="project" value="InterPro"/>
</dbReference>
<dbReference type="Pfam" id="PF00366">
    <property type="entry name" value="Ribosomal_S17"/>
    <property type="match status" value="1"/>
</dbReference>
<evidence type="ECO:0000313" key="6">
    <source>
        <dbReference type="Proteomes" id="UP000006906"/>
    </source>
</evidence>
<evidence type="ECO:0000256" key="4">
    <source>
        <dbReference type="SAM" id="MobiDB-lite"/>
    </source>
</evidence>
<dbReference type="PDB" id="7PKQ">
    <property type="method" value="EM"/>
    <property type="resolution" value="4.20 A"/>
    <property type="chains" value="q=1-220"/>
</dbReference>
<dbReference type="GO" id="GO:0005840">
    <property type="term" value="C:ribosome"/>
    <property type="evidence" value="ECO:0007669"/>
    <property type="project" value="UniProtKB-KW"/>
</dbReference>
<dbReference type="ExpressionAtlas" id="A0A2K3DKB4">
    <property type="expression patterns" value="baseline and differential"/>
</dbReference>
<feature type="region of interest" description="Disordered" evidence="4">
    <location>
        <begin position="186"/>
        <end position="220"/>
    </location>
</feature>
<dbReference type="SMR" id="A0A2K3DKB4"/>
<keyword evidence="6" id="KW-1185">Reference proteome</keyword>
<keyword evidence="7" id="KW-0002">3D-structure</keyword>